<protein>
    <submittedName>
        <fullName evidence="6">Autotransporter assembly complex protein TamA</fullName>
    </submittedName>
</protein>
<reference evidence="6" key="2">
    <citation type="submission" date="2021-04" db="EMBL/GenBank/DDBJ databases">
        <authorList>
            <person name="Gilroy R."/>
        </authorList>
    </citation>
    <scope>NUCLEOTIDE SEQUENCE</scope>
    <source>
        <strain evidence="6">ChiSxjej5B17-1746</strain>
    </source>
</reference>
<evidence type="ECO:0000259" key="5">
    <source>
        <dbReference type="Pfam" id="PF01103"/>
    </source>
</evidence>
<evidence type="ECO:0000256" key="4">
    <source>
        <dbReference type="SAM" id="Phobius"/>
    </source>
</evidence>
<dbReference type="Gene3D" id="2.40.160.50">
    <property type="entry name" value="membrane protein fhac: a member of the omp85/tpsb transporter family"/>
    <property type="match status" value="1"/>
</dbReference>
<sequence length="717" mass="78525">MDYHLDVTGGPLHYAPMLAPVLFFRRVPKPSRPRGKALYAHLLLALLCLLLPGCLGGPGVKGDVPHPEGVKPADAVSTASTSAVRYDVRIDSNPPNTGLTAEMRENSQLVWLRDQPPDSRVGLERRVLEDVETARKILHSQGYYDGRVRRRIDWDARPVAVTLTLVPGERYVVGRTSLRYERPEPSAMPEAEASLGPGMGTDFMENAPETLASFGLSDGAPAEAQAVLQSVASVVKTMHRQGYPLAEEGKARYVIDRSTHTLEAEVTIKTGPLLRMGSVRVQEKGVLAEDGKEKPGVPSVNEDYLDMLSPWINGQYWDDELLKQYRTTLQETGLFSAIDIKPARVPLPDSAKPLEVEEKESRPINAAVSGPAPQGPIWVTKDGMTPVSLTVRDAPPRTVSGGLLYSTDTGFGVRGAWENRNLWGGGEQLRVTAPISEDSQSLNVSFRKPAFGIRDQALVGEAWAINETTDAYDQTAVSFSGGLERRFRKNWRNWWASARVSVEAGRLDDNLNGSRTYSLVGIPLAVRRDTTNDLLNPTMGTRVNLEVTPYTGTYMGPLTTVRSRLDASGYYSPFDWSRLVLAGRLGLGTLSGESVEDIPASLRFYTGGGGSVRGYKYQSLGPHDKNGDPLGGLSFTDVSFEARFKITESFGIVPFVDGGMVYESSTPDWGRDLAWGVGLGFRYYTLIGPIRLDVATPLQDRDNNKAFQIYLSIGQAF</sequence>
<feature type="transmembrane region" description="Helical" evidence="4">
    <location>
        <begin position="39"/>
        <end position="60"/>
    </location>
</feature>
<keyword evidence="4" id="KW-0812">Transmembrane</keyword>
<feature type="region of interest" description="Disordered" evidence="3">
    <location>
        <begin position="358"/>
        <end position="377"/>
    </location>
</feature>
<evidence type="ECO:0000256" key="1">
    <source>
        <dbReference type="ARBA" id="ARBA00004370"/>
    </source>
</evidence>
<gene>
    <name evidence="6" type="ORF">H9874_00735</name>
</gene>
<dbReference type="Pfam" id="PF01103">
    <property type="entry name" value="Omp85"/>
    <property type="match status" value="1"/>
</dbReference>
<keyword evidence="4" id="KW-1133">Transmembrane helix</keyword>
<feature type="transmembrane region" description="Helical" evidence="4">
    <location>
        <begin position="12"/>
        <end position="27"/>
    </location>
</feature>
<comment type="caution">
    <text evidence="6">The sequence shown here is derived from an EMBL/GenBank/DDBJ whole genome shotgun (WGS) entry which is preliminary data.</text>
</comment>
<feature type="domain" description="Bacterial surface antigen (D15)" evidence="5">
    <location>
        <begin position="421"/>
        <end position="717"/>
    </location>
</feature>
<evidence type="ECO:0000313" key="6">
    <source>
        <dbReference type="EMBL" id="HIW77659.1"/>
    </source>
</evidence>
<dbReference type="Gene3D" id="3.10.20.310">
    <property type="entry name" value="membrane protein fhac"/>
    <property type="match status" value="1"/>
</dbReference>
<organism evidence="6 7">
    <name type="scientific">Candidatus Bilophila faecipullorum</name>
    <dbReference type="NCBI Taxonomy" id="2838482"/>
    <lineage>
        <taxon>Bacteria</taxon>
        <taxon>Pseudomonadati</taxon>
        <taxon>Thermodesulfobacteriota</taxon>
        <taxon>Desulfovibrionia</taxon>
        <taxon>Desulfovibrionales</taxon>
        <taxon>Desulfovibrionaceae</taxon>
        <taxon>Bilophila</taxon>
    </lineage>
</organism>
<proteinExistence type="predicted"/>
<dbReference type="GO" id="GO:0019867">
    <property type="term" value="C:outer membrane"/>
    <property type="evidence" value="ECO:0007669"/>
    <property type="project" value="InterPro"/>
</dbReference>
<dbReference type="PANTHER" id="PTHR12815:SF42">
    <property type="entry name" value="BACTERIAL SURFACE ANTIGEN (D15) DOMAIN-CONTAINING PROTEIN"/>
    <property type="match status" value="1"/>
</dbReference>
<reference evidence="6" key="1">
    <citation type="journal article" date="2021" name="PeerJ">
        <title>Extensive microbial diversity within the chicken gut microbiome revealed by metagenomics and culture.</title>
        <authorList>
            <person name="Gilroy R."/>
            <person name="Ravi A."/>
            <person name="Getino M."/>
            <person name="Pursley I."/>
            <person name="Horton D.L."/>
            <person name="Alikhan N.F."/>
            <person name="Baker D."/>
            <person name="Gharbi K."/>
            <person name="Hall N."/>
            <person name="Watson M."/>
            <person name="Adriaenssens E.M."/>
            <person name="Foster-Nyarko E."/>
            <person name="Jarju S."/>
            <person name="Secka A."/>
            <person name="Antonio M."/>
            <person name="Oren A."/>
            <person name="Chaudhuri R.R."/>
            <person name="La Ragione R."/>
            <person name="Hildebrand F."/>
            <person name="Pallen M.J."/>
        </authorList>
    </citation>
    <scope>NUCLEOTIDE SEQUENCE</scope>
    <source>
        <strain evidence="6">ChiSxjej5B17-1746</strain>
    </source>
</reference>
<accession>A0A9D1QXY3</accession>
<comment type="subcellular location">
    <subcellularLocation>
        <location evidence="1">Membrane</location>
    </subcellularLocation>
</comment>
<evidence type="ECO:0000256" key="2">
    <source>
        <dbReference type="ARBA" id="ARBA00023136"/>
    </source>
</evidence>
<evidence type="ECO:0000256" key="3">
    <source>
        <dbReference type="SAM" id="MobiDB-lite"/>
    </source>
</evidence>
<evidence type="ECO:0000313" key="7">
    <source>
        <dbReference type="Proteomes" id="UP000824264"/>
    </source>
</evidence>
<keyword evidence="2 4" id="KW-0472">Membrane</keyword>
<dbReference type="InterPro" id="IPR039910">
    <property type="entry name" value="D15-like"/>
</dbReference>
<dbReference type="InterPro" id="IPR000184">
    <property type="entry name" value="Bac_surfAg_D15"/>
</dbReference>
<name>A0A9D1QXY3_9BACT</name>
<dbReference type="AlphaFoldDB" id="A0A9D1QXY3"/>
<dbReference type="EMBL" id="DXGI01000024">
    <property type="protein sequence ID" value="HIW77659.1"/>
    <property type="molecule type" value="Genomic_DNA"/>
</dbReference>
<dbReference type="Proteomes" id="UP000824264">
    <property type="component" value="Unassembled WGS sequence"/>
</dbReference>
<dbReference type="PANTHER" id="PTHR12815">
    <property type="entry name" value="SORTING AND ASSEMBLY MACHINERY SAMM50 PROTEIN FAMILY MEMBER"/>
    <property type="match status" value="1"/>
</dbReference>